<proteinExistence type="predicted"/>
<name>A0A514D769_9VIRU</name>
<dbReference type="EMBL" id="MN034834">
    <property type="protein sequence ID" value="QDH89471.1"/>
    <property type="molecule type" value="Genomic_RNA"/>
</dbReference>
<accession>A0A514D769</accession>
<protein>
    <submittedName>
        <fullName evidence="1">Uncharacterized protein</fullName>
    </submittedName>
</protein>
<reference evidence="1" key="1">
    <citation type="submission" date="2019-05" db="EMBL/GenBank/DDBJ databases">
        <title>Metatranscriptomic reconstruction reveals RNA viruses with the potential to shape carbon cycling in soil.</title>
        <authorList>
            <person name="Starr E.P."/>
            <person name="Nuccio E."/>
            <person name="Pett-Ridge J."/>
            <person name="Banfield J.F."/>
            <person name="Firestone M.K."/>
        </authorList>
    </citation>
    <scope>NUCLEOTIDE SEQUENCE</scope>
    <source>
        <strain evidence="1">H2_Rhizo_33_scaffold_286</strain>
    </source>
</reference>
<sequence length="118" mass="12917">MALADPQVITVATVAQSMPRIKTDALSAIYQKNDKSYTFKVSHQESGMRVRSLVRVDYRAVKADPLTSANQWENMSVQTVIDRPMGTTFSATEVSDLVAGLSGWLTSTNVGKLYGEES</sequence>
<organism evidence="1">
    <name type="scientific">Leviviridae sp</name>
    <dbReference type="NCBI Taxonomy" id="2027243"/>
    <lineage>
        <taxon>Viruses</taxon>
        <taxon>Riboviria</taxon>
        <taxon>Orthornavirae</taxon>
        <taxon>Lenarviricota</taxon>
        <taxon>Leviviricetes</taxon>
        <taxon>Norzivirales</taxon>
        <taxon>Fiersviridae</taxon>
    </lineage>
</organism>
<evidence type="ECO:0000313" key="1">
    <source>
        <dbReference type="EMBL" id="QDH89471.1"/>
    </source>
</evidence>
<gene>
    <name evidence="1" type="ORF">H2Rhizo33286_000002</name>
</gene>
<dbReference type="Gene3D" id="2.40.160.220">
    <property type="match status" value="1"/>
</dbReference>